<feature type="region of interest" description="Disordered" evidence="1">
    <location>
        <begin position="107"/>
        <end position="155"/>
    </location>
</feature>
<organism evidence="2 3">
    <name type="scientific">Stachybotrys chartarum (strain CBS 109288 / IBT 7711)</name>
    <name type="common">Toxic black mold</name>
    <name type="synonym">Stilbospora chartarum</name>
    <dbReference type="NCBI Taxonomy" id="1280523"/>
    <lineage>
        <taxon>Eukaryota</taxon>
        <taxon>Fungi</taxon>
        <taxon>Dikarya</taxon>
        <taxon>Ascomycota</taxon>
        <taxon>Pezizomycotina</taxon>
        <taxon>Sordariomycetes</taxon>
        <taxon>Hypocreomycetidae</taxon>
        <taxon>Hypocreales</taxon>
        <taxon>Stachybotryaceae</taxon>
        <taxon>Stachybotrys</taxon>
    </lineage>
</organism>
<evidence type="ECO:0000313" key="2">
    <source>
        <dbReference type="EMBL" id="KEY70054.1"/>
    </source>
</evidence>
<reference evidence="2 3" key="1">
    <citation type="journal article" date="2014" name="BMC Genomics">
        <title>Comparative genome sequencing reveals chemotype-specific gene clusters in the toxigenic black mold Stachybotrys.</title>
        <authorList>
            <person name="Semeiks J."/>
            <person name="Borek D."/>
            <person name="Otwinowski Z."/>
            <person name="Grishin N.V."/>
        </authorList>
    </citation>
    <scope>NUCLEOTIDE SEQUENCE [LARGE SCALE GENOMIC DNA]</scope>
    <source>
        <strain evidence="3">CBS 109288 / IBT 7711</strain>
    </source>
</reference>
<gene>
    <name evidence="2" type="ORF">S7711_07841</name>
</gene>
<feature type="region of interest" description="Disordered" evidence="1">
    <location>
        <begin position="274"/>
        <end position="314"/>
    </location>
</feature>
<evidence type="ECO:0000313" key="3">
    <source>
        <dbReference type="Proteomes" id="UP000028045"/>
    </source>
</evidence>
<dbReference type="EMBL" id="KL648475">
    <property type="protein sequence ID" value="KEY70054.1"/>
    <property type="molecule type" value="Genomic_DNA"/>
</dbReference>
<dbReference type="Proteomes" id="UP000028045">
    <property type="component" value="Unassembled WGS sequence"/>
</dbReference>
<name>A0A084AXM5_STACB</name>
<protein>
    <submittedName>
        <fullName evidence="2">Uncharacterized protein</fullName>
    </submittedName>
</protein>
<dbReference type="AlphaFoldDB" id="A0A084AXM5"/>
<feature type="compositionally biased region" description="Basic and acidic residues" evidence="1">
    <location>
        <begin position="288"/>
        <end position="314"/>
    </location>
</feature>
<keyword evidence="3" id="KW-1185">Reference proteome</keyword>
<feature type="region of interest" description="Disordered" evidence="1">
    <location>
        <begin position="14"/>
        <end position="61"/>
    </location>
</feature>
<feature type="compositionally biased region" description="Basic residues" evidence="1">
    <location>
        <begin position="111"/>
        <end position="128"/>
    </location>
</feature>
<evidence type="ECO:0000256" key="1">
    <source>
        <dbReference type="SAM" id="MobiDB-lite"/>
    </source>
</evidence>
<accession>A0A084AXM5</accession>
<dbReference type="HOGENOM" id="CLU_886158_0_0_1"/>
<sequence length="314" mass="36382">MRIDTAARSFRRLHLLSHPLPQTPVQRPPPRPLRHHLQAPRRPVGTARPRHAVHGDRHPARRVDLAPPRRRQLAVALPRRVVHQHHRDAPVQPGVAPRQLRKVLLLDVGPARRRRPRQHHVRQPRQRRNVPPQPVVVERRLEQRQPPQLRPQPPHVRLAARQAQRRVVAQAHELLQVLELLEPLPQLFLDVEVVVEHVQAAERHVHHQPPQRPARLAEQLPNPHGRGQIIQGSTKGLEVERRHVPQRRYRGQRRHQPRHAEQHVRQASAGLEVHASPAKQPGRGLVRCARDPSQREQRPHRAVRGRHDGFGVGW</sequence>
<proteinExistence type="predicted"/>